<reference evidence="2" key="1">
    <citation type="journal article" date="2019" name="Int. J. Syst. Evol. Microbiol.">
        <title>The Global Catalogue of Microorganisms (GCM) 10K type strain sequencing project: providing services to taxonomists for standard genome sequencing and annotation.</title>
        <authorList>
            <consortium name="The Broad Institute Genomics Platform"/>
            <consortium name="The Broad Institute Genome Sequencing Center for Infectious Disease"/>
            <person name="Wu L."/>
            <person name="Ma J."/>
        </authorList>
    </citation>
    <scope>NUCLEOTIDE SEQUENCE [LARGE SCALE GENOMIC DNA]</scope>
    <source>
        <strain evidence="2">KCTC 42805</strain>
    </source>
</reference>
<evidence type="ECO:0000313" key="2">
    <source>
        <dbReference type="Proteomes" id="UP001597469"/>
    </source>
</evidence>
<protein>
    <recommendedName>
        <fullName evidence="3">Nucleocapsid protein</fullName>
    </recommendedName>
</protein>
<evidence type="ECO:0000313" key="1">
    <source>
        <dbReference type="EMBL" id="MFD2569067.1"/>
    </source>
</evidence>
<sequence>MAKLFQEPKNTFFWNNIQTWAIRSQYNELLNRVLLEYANQYGSGIPPFLNKNYCLSIGLCTGGIIYKNALDEKNDLGTTTAIANAKATLVAKQDYLGNAKLDLQNAKNALLGFGNGSKATSKARELAEQEIIGKEDAVQKAQIAVRQAYYEGCYDAGPAEYHISPVFLYERTTSIPPNQLPPTLDISFRTNGLTVGAVMWLYYYERMGVFKILGALMDDYNYRGKYTISGSRFDDKAVAIAYSELMDMICTLHRLGISSNLRDRICTYQRVLGVSIENNLGIESERNTGFMNTFNKLIDYMLEYYKTKQLAQAIQAQTGNILPRSSVATQTSIRDTMNVLKQQFEPFQYGRNQINTFLGIAMVHATLCLVNMLKAEIGIPTQYDKPEEFIPAAYDILVGKRSPTLNESNRFIVYDNCASYGYRLLTDIETSDLTQLTTIATGSTLDVWLNDVEGLVEGYRNAYGTVPEKVAAIV</sequence>
<dbReference type="EMBL" id="JBHULN010000001">
    <property type="protein sequence ID" value="MFD2569067.1"/>
    <property type="molecule type" value="Genomic_DNA"/>
</dbReference>
<accession>A0ABW5LWA4</accession>
<organism evidence="1 2">
    <name type="scientific">Spirosoma soli</name>
    <dbReference type="NCBI Taxonomy" id="1770529"/>
    <lineage>
        <taxon>Bacteria</taxon>
        <taxon>Pseudomonadati</taxon>
        <taxon>Bacteroidota</taxon>
        <taxon>Cytophagia</taxon>
        <taxon>Cytophagales</taxon>
        <taxon>Cytophagaceae</taxon>
        <taxon>Spirosoma</taxon>
    </lineage>
</organism>
<evidence type="ECO:0008006" key="3">
    <source>
        <dbReference type="Google" id="ProtNLM"/>
    </source>
</evidence>
<keyword evidence="2" id="KW-1185">Reference proteome</keyword>
<gene>
    <name evidence="1" type="ORF">ACFSUS_00385</name>
</gene>
<dbReference type="Proteomes" id="UP001597469">
    <property type="component" value="Unassembled WGS sequence"/>
</dbReference>
<comment type="caution">
    <text evidence="1">The sequence shown here is derived from an EMBL/GenBank/DDBJ whole genome shotgun (WGS) entry which is preliminary data.</text>
</comment>
<dbReference type="RefSeq" id="WP_381517492.1">
    <property type="nucleotide sequence ID" value="NZ_JBHULN010000001.1"/>
</dbReference>
<name>A0ABW5LWA4_9BACT</name>
<proteinExistence type="predicted"/>